<name>A0A4U6QMH6_9ACTN</name>
<evidence type="ECO:0000256" key="5">
    <source>
        <dbReference type="ARBA" id="ARBA00011921"/>
    </source>
</evidence>
<comment type="pathway">
    <text evidence="3">Amino-acid biosynthesis; L-lysine biosynthesis via DAP pathway; LL-2,6-diaminopimelate from (S)-tetrahydrodipicolinate (succinylase route): step 3/3.</text>
</comment>
<dbReference type="InterPro" id="IPR050072">
    <property type="entry name" value="Peptidase_M20A"/>
</dbReference>
<dbReference type="FunFam" id="3.30.70.360:FF:000011">
    <property type="entry name" value="Succinyl-diaminopimelate desuccinylase"/>
    <property type="match status" value="1"/>
</dbReference>
<dbReference type="EMBL" id="SZZH01000001">
    <property type="protein sequence ID" value="TKV61559.1"/>
    <property type="molecule type" value="Genomic_DNA"/>
</dbReference>
<evidence type="ECO:0000259" key="15">
    <source>
        <dbReference type="Pfam" id="PF07687"/>
    </source>
</evidence>
<dbReference type="EC" id="3.5.1.18" evidence="5 14"/>
<dbReference type="InterPro" id="IPR011650">
    <property type="entry name" value="Peptidase_M20_dimer"/>
</dbReference>
<evidence type="ECO:0000256" key="7">
    <source>
        <dbReference type="ARBA" id="ARBA00022723"/>
    </source>
</evidence>
<evidence type="ECO:0000256" key="2">
    <source>
        <dbReference type="ARBA" id="ARBA00001947"/>
    </source>
</evidence>
<reference evidence="16 17" key="1">
    <citation type="submission" date="2019-05" db="EMBL/GenBank/DDBJ databases">
        <title>Nakamurella sp. N5BH11, whole genome shotgun sequence.</title>
        <authorList>
            <person name="Tuo L."/>
        </authorList>
    </citation>
    <scope>NUCLEOTIDE SEQUENCE [LARGE SCALE GENOMIC DNA]</scope>
    <source>
        <strain evidence="16 17">N5BH11</strain>
    </source>
</reference>
<evidence type="ECO:0000256" key="14">
    <source>
        <dbReference type="NCBIfam" id="TIGR01900"/>
    </source>
</evidence>
<proteinExistence type="predicted"/>
<dbReference type="GO" id="GO:0009014">
    <property type="term" value="F:succinyl-diaminopimelate desuccinylase activity"/>
    <property type="evidence" value="ECO:0007669"/>
    <property type="project" value="UniProtKB-UniRule"/>
</dbReference>
<dbReference type="GO" id="GO:0008777">
    <property type="term" value="F:acetylornithine deacetylase activity"/>
    <property type="evidence" value="ECO:0007669"/>
    <property type="project" value="TreeGrafter"/>
</dbReference>
<evidence type="ECO:0000256" key="1">
    <source>
        <dbReference type="ARBA" id="ARBA00001941"/>
    </source>
</evidence>
<keyword evidence="12" id="KW-0170">Cobalt</keyword>
<dbReference type="PANTHER" id="PTHR43808">
    <property type="entry name" value="ACETYLORNITHINE DEACETYLASE"/>
    <property type="match status" value="1"/>
</dbReference>
<dbReference type="GO" id="GO:0019877">
    <property type="term" value="P:diaminopimelate biosynthetic process"/>
    <property type="evidence" value="ECO:0007669"/>
    <property type="project" value="UniProtKB-KW"/>
</dbReference>
<evidence type="ECO:0000256" key="8">
    <source>
        <dbReference type="ARBA" id="ARBA00022801"/>
    </source>
</evidence>
<keyword evidence="9" id="KW-0862">Zinc</keyword>
<dbReference type="AlphaFoldDB" id="A0A4U6QMH6"/>
<comment type="cofactor">
    <cofactor evidence="1">
        <name>Co(2+)</name>
        <dbReference type="ChEBI" id="CHEBI:48828"/>
    </cofactor>
</comment>
<evidence type="ECO:0000313" key="17">
    <source>
        <dbReference type="Proteomes" id="UP000306985"/>
    </source>
</evidence>
<comment type="caution">
    <text evidence="16">The sequence shown here is derived from an EMBL/GenBank/DDBJ whole genome shotgun (WGS) entry which is preliminary data.</text>
</comment>
<dbReference type="InterPro" id="IPR002933">
    <property type="entry name" value="Peptidase_M20"/>
</dbReference>
<keyword evidence="17" id="KW-1185">Reference proteome</keyword>
<keyword evidence="11" id="KW-0457">Lysine biosynthesis</keyword>
<gene>
    <name evidence="16" type="ORF">FDO65_08330</name>
</gene>
<evidence type="ECO:0000256" key="6">
    <source>
        <dbReference type="ARBA" id="ARBA00022605"/>
    </source>
</evidence>
<dbReference type="InterPro" id="IPR001261">
    <property type="entry name" value="ArgE/DapE_CS"/>
</dbReference>
<comment type="subunit">
    <text evidence="4">Homodimer.</text>
</comment>
<dbReference type="GO" id="GO:0006526">
    <property type="term" value="P:L-arginine biosynthetic process"/>
    <property type="evidence" value="ECO:0007669"/>
    <property type="project" value="TreeGrafter"/>
</dbReference>
<evidence type="ECO:0000256" key="4">
    <source>
        <dbReference type="ARBA" id="ARBA00011738"/>
    </source>
</evidence>
<dbReference type="SUPFAM" id="SSF53187">
    <property type="entry name" value="Zn-dependent exopeptidases"/>
    <property type="match status" value="1"/>
</dbReference>
<dbReference type="Pfam" id="PF07687">
    <property type="entry name" value="M20_dimer"/>
    <property type="match status" value="1"/>
</dbReference>
<feature type="domain" description="Peptidase M20 dimerisation" evidence="15">
    <location>
        <begin position="181"/>
        <end position="280"/>
    </location>
</feature>
<dbReference type="OrthoDB" id="9809784at2"/>
<dbReference type="Proteomes" id="UP000306985">
    <property type="component" value="Unassembled WGS sequence"/>
</dbReference>
<evidence type="ECO:0000313" key="16">
    <source>
        <dbReference type="EMBL" id="TKV61559.1"/>
    </source>
</evidence>
<dbReference type="GO" id="GO:0046872">
    <property type="term" value="F:metal ion binding"/>
    <property type="evidence" value="ECO:0007669"/>
    <property type="project" value="UniProtKB-KW"/>
</dbReference>
<accession>A0A4U6QMH6</accession>
<comment type="catalytic activity">
    <reaction evidence="13">
        <text>N-succinyl-(2S,6S)-2,6-diaminopimelate + H2O = (2S,6S)-2,6-diaminopimelate + succinate</text>
        <dbReference type="Rhea" id="RHEA:22608"/>
        <dbReference type="ChEBI" id="CHEBI:15377"/>
        <dbReference type="ChEBI" id="CHEBI:30031"/>
        <dbReference type="ChEBI" id="CHEBI:57609"/>
        <dbReference type="ChEBI" id="CHEBI:58087"/>
        <dbReference type="EC" id="3.5.1.18"/>
    </reaction>
</comment>
<dbReference type="GO" id="GO:0009089">
    <property type="term" value="P:lysine biosynthetic process via diaminopimelate"/>
    <property type="evidence" value="ECO:0007669"/>
    <property type="project" value="UniProtKB-UniRule"/>
</dbReference>
<keyword evidence="10" id="KW-0220">Diaminopimelate biosynthesis</keyword>
<dbReference type="PROSITE" id="PS00758">
    <property type="entry name" value="ARGE_DAPE_CPG2_1"/>
    <property type="match status" value="1"/>
</dbReference>
<dbReference type="InterPro" id="IPR036264">
    <property type="entry name" value="Bact_exopeptidase_dim_dom"/>
</dbReference>
<dbReference type="Pfam" id="PF01546">
    <property type="entry name" value="Peptidase_M20"/>
    <property type="match status" value="1"/>
</dbReference>
<dbReference type="InterPro" id="IPR010174">
    <property type="entry name" value="Succinyl-DAP_deSuclase_DapE"/>
</dbReference>
<dbReference type="PANTHER" id="PTHR43808:SF31">
    <property type="entry name" value="N-ACETYL-L-CITRULLINE DEACETYLASE"/>
    <property type="match status" value="1"/>
</dbReference>
<keyword evidence="6" id="KW-0028">Amino-acid biosynthesis</keyword>
<sequence length="367" mass="38786">MTDPAATVPPSLDLRSDPADLTATLVDIPSVSGNEEPLADLVEAALRELGQYEVLRSGNAVLARTHLGRPTRVLLAGHLDTVPIAGNVPSRRDGDILHGCGTTDMKSGDAMILHLAATLFGTPDEPAEPSRDLTLVFYDCEEIEHDRNGLTRIEAEHADWLTADLALLGEPTNGVVEAGCQGTATVAVTVPGRRSHSARSWKGVNAIHGAAPLLARLAAYEARSVDIDGCLYREGLNAVHISGGVANNVIPDECVVRLNFRFAPDRSVDQALHHVREVCDGYEVTVLDAVAGALPGLSAPAAAEFVAATGGAAQAKFGWTDVSRFAALGVPAVNFGPGDPSLAHTREEHVSRAQIRQMTDTLRTFLI</sequence>
<evidence type="ECO:0000256" key="12">
    <source>
        <dbReference type="ARBA" id="ARBA00023285"/>
    </source>
</evidence>
<dbReference type="Gene3D" id="3.40.630.10">
    <property type="entry name" value="Zn peptidases"/>
    <property type="match status" value="1"/>
</dbReference>
<evidence type="ECO:0000256" key="9">
    <source>
        <dbReference type="ARBA" id="ARBA00022833"/>
    </source>
</evidence>
<protein>
    <recommendedName>
        <fullName evidence="5 14">Succinyl-diaminopimelate desuccinylase</fullName>
        <ecNumber evidence="5 14">3.5.1.18</ecNumber>
    </recommendedName>
</protein>
<organism evidence="16 17">
    <name type="scientific">Nakamurella flava</name>
    <dbReference type="NCBI Taxonomy" id="2576308"/>
    <lineage>
        <taxon>Bacteria</taxon>
        <taxon>Bacillati</taxon>
        <taxon>Actinomycetota</taxon>
        <taxon>Actinomycetes</taxon>
        <taxon>Nakamurellales</taxon>
        <taxon>Nakamurellaceae</taxon>
        <taxon>Nakamurella</taxon>
    </lineage>
</organism>
<dbReference type="Gene3D" id="3.30.70.360">
    <property type="match status" value="1"/>
</dbReference>
<dbReference type="SUPFAM" id="SSF55031">
    <property type="entry name" value="Bacterial exopeptidase dimerisation domain"/>
    <property type="match status" value="1"/>
</dbReference>
<dbReference type="RefSeq" id="WP_137448864.1">
    <property type="nucleotide sequence ID" value="NZ_SZZH01000001.1"/>
</dbReference>
<evidence type="ECO:0000256" key="3">
    <source>
        <dbReference type="ARBA" id="ARBA00005130"/>
    </source>
</evidence>
<evidence type="ECO:0000256" key="11">
    <source>
        <dbReference type="ARBA" id="ARBA00023154"/>
    </source>
</evidence>
<keyword evidence="7" id="KW-0479">Metal-binding</keyword>
<keyword evidence="8 16" id="KW-0378">Hydrolase</keyword>
<evidence type="ECO:0000256" key="13">
    <source>
        <dbReference type="ARBA" id="ARBA00051301"/>
    </source>
</evidence>
<comment type="cofactor">
    <cofactor evidence="2">
        <name>Zn(2+)</name>
        <dbReference type="ChEBI" id="CHEBI:29105"/>
    </cofactor>
</comment>
<evidence type="ECO:0000256" key="10">
    <source>
        <dbReference type="ARBA" id="ARBA00022915"/>
    </source>
</evidence>
<dbReference type="NCBIfam" id="TIGR01900">
    <property type="entry name" value="dapE-gram_pos"/>
    <property type="match status" value="1"/>
</dbReference>